<comment type="caution">
    <text evidence="1">The sequence shown here is derived from an EMBL/GenBank/DDBJ whole genome shotgun (WGS) entry which is preliminary data.</text>
</comment>
<accession>A0A392TWC2</accession>
<evidence type="ECO:0000313" key="2">
    <source>
        <dbReference type="Proteomes" id="UP000265520"/>
    </source>
</evidence>
<proteinExistence type="predicted"/>
<organism evidence="1 2">
    <name type="scientific">Trifolium medium</name>
    <dbReference type="NCBI Taxonomy" id="97028"/>
    <lineage>
        <taxon>Eukaryota</taxon>
        <taxon>Viridiplantae</taxon>
        <taxon>Streptophyta</taxon>
        <taxon>Embryophyta</taxon>
        <taxon>Tracheophyta</taxon>
        <taxon>Spermatophyta</taxon>
        <taxon>Magnoliopsida</taxon>
        <taxon>eudicotyledons</taxon>
        <taxon>Gunneridae</taxon>
        <taxon>Pentapetalae</taxon>
        <taxon>rosids</taxon>
        <taxon>fabids</taxon>
        <taxon>Fabales</taxon>
        <taxon>Fabaceae</taxon>
        <taxon>Papilionoideae</taxon>
        <taxon>50 kb inversion clade</taxon>
        <taxon>NPAAA clade</taxon>
        <taxon>Hologalegina</taxon>
        <taxon>IRL clade</taxon>
        <taxon>Trifolieae</taxon>
        <taxon>Trifolium</taxon>
    </lineage>
</organism>
<protein>
    <submittedName>
        <fullName evidence="1">Uncharacterized protein</fullName>
    </submittedName>
</protein>
<keyword evidence="2" id="KW-1185">Reference proteome</keyword>
<reference evidence="1 2" key="1">
    <citation type="journal article" date="2018" name="Front. Plant Sci.">
        <title>Red Clover (Trifolium pratense) and Zigzag Clover (T. medium) - A Picture of Genomic Similarities and Differences.</title>
        <authorList>
            <person name="Dluhosova J."/>
            <person name="Istvanek J."/>
            <person name="Nedelnik J."/>
            <person name="Repkova J."/>
        </authorList>
    </citation>
    <scope>NUCLEOTIDE SEQUENCE [LARGE SCALE GENOMIC DNA]</scope>
    <source>
        <strain evidence="2">cv. 10/8</strain>
        <tissue evidence="1">Leaf</tissue>
    </source>
</reference>
<name>A0A392TWC2_9FABA</name>
<dbReference type="EMBL" id="LXQA010671313">
    <property type="protein sequence ID" value="MCI65188.1"/>
    <property type="molecule type" value="Genomic_DNA"/>
</dbReference>
<dbReference type="Proteomes" id="UP000265520">
    <property type="component" value="Unassembled WGS sequence"/>
</dbReference>
<dbReference type="AlphaFoldDB" id="A0A392TWC2"/>
<feature type="non-terminal residue" evidence="1">
    <location>
        <position position="68"/>
    </location>
</feature>
<evidence type="ECO:0000313" key="1">
    <source>
        <dbReference type="EMBL" id="MCI65188.1"/>
    </source>
</evidence>
<sequence>MPVSVNSGSPSLILFAEGGRTDEEGVPESPPWVEITCTEGVPGLTCLEVPAATFFFPLLALSFCLAFN</sequence>